<dbReference type="GO" id="GO:0003985">
    <property type="term" value="F:acetyl-CoA C-acetyltransferase activity"/>
    <property type="evidence" value="ECO:0007669"/>
    <property type="project" value="TreeGrafter"/>
</dbReference>
<comment type="caution">
    <text evidence="10">The sequence shown here is derived from an EMBL/GenBank/DDBJ whole genome shotgun (WGS) entry which is preliminary data.</text>
</comment>
<dbReference type="PANTHER" id="PTHR18919:SF156">
    <property type="entry name" value="ACETYL-COA ACETYLTRANSFERASE, MITOCHONDRIAL"/>
    <property type="match status" value="1"/>
</dbReference>
<feature type="active site" description="Proton acceptor" evidence="6">
    <location>
        <position position="345"/>
    </location>
</feature>
<evidence type="ECO:0000259" key="9">
    <source>
        <dbReference type="Pfam" id="PF02803"/>
    </source>
</evidence>
<dbReference type="SUPFAM" id="SSF53901">
    <property type="entry name" value="Thiolase-like"/>
    <property type="match status" value="2"/>
</dbReference>
<dbReference type="PROSITE" id="PS00737">
    <property type="entry name" value="THIOLASE_2"/>
    <property type="match status" value="1"/>
</dbReference>
<protein>
    <submittedName>
        <fullName evidence="10">Acetyl-CoA acetyltransferase</fullName>
    </submittedName>
</protein>
<feature type="domain" description="Thiolase N-terminal" evidence="8">
    <location>
        <begin position="3"/>
        <end position="258"/>
    </location>
</feature>
<dbReference type="PANTHER" id="PTHR18919">
    <property type="entry name" value="ACETYL-COA C-ACYLTRANSFERASE"/>
    <property type="match status" value="1"/>
</dbReference>
<dbReference type="Pfam" id="PF00108">
    <property type="entry name" value="Thiolase_N"/>
    <property type="match status" value="1"/>
</dbReference>
<dbReference type="InterPro" id="IPR020616">
    <property type="entry name" value="Thiolase_N"/>
</dbReference>
<feature type="active site" description="Acyl-thioester intermediate" evidence="6">
    <location>
        <position position="86"/>
    </location>
</feature>
<dbReference type="CDD" id="cd00751">
    <property type="entry name" value="thiolase"/>
    <property type="match status" value="1"/>
</dbReference>
<accession>A0A1F6GZM4</accession>
<keyword evidence="2 7" id="KW-0808">Transferase</keyword>
<dbReference type="GO" id="GO:0046872">
    <property type="term" value="F:metal ion binding"/>
    <property type="evidence" value="ECO:0007669"/>
    <property type="project" value="UniProtKB-KW"/>
</dbReference>
<dbReference type="InterPro" id="IPR020613">
    <property type="entry name" value="Thiolase_CS"/>
</dbReference>
<keyword evidence="4" id="KW-0630">Potassium</keyword>
<dbReference type="EMBL" id="MFNF01000014">
    <property type="protein sequence ID" value="OGH03607.1"/>
    <property type="molecule type" value="Genomic_DNA"/>
</dbReference>
<dbReference type="InterPro" id="IPR020617">
    <property type="entry name" value="Thiolase_C"/>
</dbReference>
<dbReference type="GO" id="GO:0006635">
    <property type="term" value="P:fatty acid beta-oxidation"/>
    <property type="evidence" value="ECO:0007669"/>
    <property type="project" value="TreeGrafter"/>
</dbReference>
<keyword evidence="3" id="KW-0479">Metal-binding</keyword>
<evidence type="ECO:0000313" key="11">
    <source>
        <dbReference type="Proteomes" id="UP000177583"/>
    </source>
</evidence>
<gene>
    <name evidence="10" type="ORF">A2557_13805</name>
</gene>
<feature type="active site" description="Proton acceptor" evidence="6">
    <location>
        <position position="375"/>
    </location>
</feature>
<dbReference type="Gene3D" id="3.40.47.10">
    <property type="match status" value="2"/>
</dbReference>
<evidence type="ECO:0000259" key="8">
    <source>
        <dbReference type="Pfam" id="PF00108"/>
    </source>
</evidence>
<feature type="domain" description="Thiolase C-terminal" evidence="9">
    <location>
        <begin position="266"/>
        <end position="388"/>
    </location>
</feature>
<dbReference type="Pfam" id="PF02803">
    <property type="entry name" value="Thiolase_C"/>
    <property type="match status" value="1"/>
</dbReference>
<dbReference type="InterPro" id="IPR002155">
    <property type="entry name" value="Thiolase"/>
</dbReference>
<organism evidence="10 11">
    <name type="scientific">Candidatus Lambdaproteobacteria bacterium RIFOXYD2_FULL_56_26</name>
    <dbReference type="NCBI Taxonomy" id="1817773"/>
    <lineage>
        <taxon>Bacteria</taxon>
        <taxon>Pseudomonadati</taxon>
        <taxon>Pseudomonadota</taxon>
        <taxon>Candidatus Lambdaproteobacteria</taxon>
    </lineage>
</organism>
<dbReference type="AlphaFoldDB" id="A0A1F6GZM4"/>
<proteinExistence type="inferred from homology"/>
<evidence type="ECO:0000256" key="3">
    <source>
        <dbReference type="ARBA" id="ARBA00022723"/>
    </source>
</evidence>
<name>A0A1F6GZM4_9PROT</name>
<dbReference type="PROSITE" id="PS00098">
    <property type="entry name" value="THIOLASE_1"/>
    <property type="match status" value="1"/>
</dbReference>
<dbReference type="PIRSF" id="PIRSF000429">
    <property type="entry name" value="Ac-CoA_Ac_transf"/>
    <property type="match status" value="1"/>
</dbReference>
<reference evidence="10 11" key="1">
    <citation type="journal article" date="2016" name="Nat. Commun.">
        <title>Thousands of microbial genomes shed light on interconnected biogeochemical processes in an aquifer system.</title>
        <authorList>
            <person name="Anantharaman K."/>
            <person name="Brown C.T."/>
            <person name="Hug L.A."/>
            <person name="Sharon I."/>
            <person name="Castelle C.J."/>
            <person name="Probst A.J."/>
            <person name="Thomas B.C."/>
            <person name="Singh A."/>
            <person name="Wilkins M.J."/>
            <person name="Karaoz U."/>
            <person name="Brodie E.L."/>
            <person name="Williams K.H."/>
            <person name="Hubbard S.S."/>
            <person name="Banfield J.F."/>
        </authorList>
    </citation>
    <scope>NUCLEOTIDE SEQUENCE [LARGE SCALE GENOMIC DNA]</scope>
</reference>
<evidence type="ECO:0000256" key="7">
    <source>
        <dbReference type="RuleBase" id="RU003557"/>
    </source>
</evidence>
<evidence type="ECO:0000256" key="1">
    <source>
        <dbReference type="ARBA" id="ARBA00010982"/>
    </source>
</evidence>
<evidence type="ECO:0000313" key="10">
    <source>
        <dbReference type="EMBL" id="OGH03607.1"/>
    </source>
</evidence>
<evidence type="ECO:0000256" key="6">
    <source>
        <dbReference type="PIRSR" id="PIRSR000429-1"/>
    </source>
</evidence>
<dbReference type="Proteomes" id="UP000177583">
    <property type="component" value="Unassembled WGS sequence"/>
</dbReference>
<dbReference type="NCBIfam" id="TIGR01930">
    <property type="entry name" value="AcCoA-C-Actrans"/>
    <property type="match status" value="1"/>
</dbReference>
<keyword evidence="5 7" id="KW-0012">Acyltransferase</keyword>
<sequence length="391" mass="40481">MVYYVDGLRTPFGAFNGGLKSQSAPELAAPLLAELVSRQGLRANSVDQVILGQVIQAGSGQAPARQATLRAGLDESVSAMTINKVCGSGLMALMLGAGAIRLGESGLVLAGGMESMSRAPHAILGAREGLKAGDSKLVDLLFWDALTDPASGRAMGELVEEKTKSAQISREAQDGYAIKSYQLALEAQKNGRLAKEILPVTLAAKSGPVTLSLDEEPGKVNFEKLPHLRPVFDPSGSITAANASSLNDGAAVCLLASETEVRARGLKPKAKILAYSSVSLKPQDFSLAPIPAIQRVLERGKVKISEVDFFEINEAFAAVPLMAIGALGLDPRRLNVNGGAVALGHPVGASGARLVITLVEQLVLTGAKYGVAALCIGGGESVAVLVQRAEG</sequence>
<comment type="similarity">
    <text evidence="1 7">Belongs to the thiolase-like superfamily. Thiolase family.</text>
</comment>
<evidence type="ECO:0000256" key="2">
    <source>
        <dbReference type="ARBA" id="ARBA00022679"/>
    </source>
</evidence>
<evidence type="ECO:0000256" key="4">
    <source>
        <dbReference type="ARBA" id="ARBA00022958"/>
    </source>
</evidence>
<dbReference type="InterPro" id="IPR020615">
    <property type="entry name" value="Thiolase_acyl_enz_int_AS"/>
</dbReference>
<dbReference type="InterPro" id="IPR016039">
    <property type="entry name" value="Thiolase-like"/>
</dbReference>
<evidence type="ECO:0000256" key="5">
    <source>
        <dbReference type="ARBA" id="ARBA00023315"/>
    </source>
</evidence>